<dbReference type="GO" id="GO:0000122">
    <property type="term" value="P:negative regulation of transcription by RNA polymerase II"/>
    <property type="evidence" value="ECO:0007669"/>
    <property type="project" value="TreeGrafter"/>
</dbReference>
<comment type="similarity">
    <text evidence="2">Belongs to the NFX1 family.</text>
</comment>
<dbReference type="GO" id="GO:0000977">
    <property type="term" value="F:RNA polymerase II transcription regulatory region sequence-specific DNA binding"/>
    <property type="evidence" value="ECO:0007669"/>
    <property type="project" value="TreeGrafter"/>
</dbReference>
<evidence type="ECO:0000256" key="1">
    <source>
        <dbReference type="ARBA" id="ARBA00004123"/>
    </source>
</evidence>
<evidence type="ECO:0000256" key="8">
    <source>
        <dbReference type="ARBA" id="ARBA00023163"/>
    </source>
</evidence>
<dbReference type="EMBL" id="GEDC01015194">
    <property type="protein sequence ID" value="JAS22104.1"/>
    <property type="molecule type" value="Transcribed_RNA"/>
</dbReference>
<keyword evidence="9" id="KW-0539">Nucleus</keyword>
<feature type="domain" description="NF-X1-type" evidence="10">
    <location>
        <begin position="476"/>
        <end position="495"/>
    </location>
</feature>
<keyword evidence="7" id="KW-0805">Transcription regulation</keyword>
<dbReference type="PANTHER" id="PTHR12360">
    <property type="entry name" value="NUCLEAR TRANSCRIPTION FACTOR, X-BOX BINDING 1 NFX1"/>
    <property type="match status" value="1"/>
</dbReference>
<feature type="domain" description="NF-X1-type" evidence="10">
    <location>
        <begin position="424"/>
        <end position="441"/>
    </location>
</feature>
<keyword evidence="8" id="KW-0804">Transcription</keyword>
<name>A0A1B6D8T4_9HEMI</name>
<accession>A0A1B6D8T4</accession>
<evidence type="ECO:0000256" key="2">
    <source>
        <dbReference type="ARBA" id="ARBA00007269"/>
    </source>
</evidence>
<evidence type="ECO:0000313" key="11">
    <source>
        <dbReference type="EMBL" id="JAS22104.1"/>
    </source>
</evidence>
<keyword evidence="6" id="KW-0862">Zinc</keyword>
<evidence type="ECO:0000256" key="5">
    <source>
        <dbReference type="ARBA" id="ARBA00022771"/>
    </source>
</evidence>
<feature type="domain" description="NF-X1-type" evidence="10">
    <location>
        <begin position="63"/>
        <end position="80"/>
    </location>
</feature>
<evidence type="ECO:0000256" key="3">
    <source>
        <dbReference type="ARBA" id="ARBA00022723"/>
    </source>
</evidence>
<dbReference type="GO" id="GO:0000981">
    <property type="term" value="F:DNA-binding transcription factor activity, RNA polymerase II-specific"/>
    <property type="evidence" value="ECO:0007669"/>
    <property type="project" value="TreeGrafter"/>
</dbReference>
<dbReference type="AlphaFoldDB" id="A0A1B6D8T4"/>
<evidence type="ECO:0000256" key="4">
    <source>
        <dbReference type="ARBA" id="ARBA00022737"/>
    </source>
</evidence>
<dbReference type="GO" id="GO:0005634">
    <property type="term" value="C:nucleus"/>
    <property type="evidence" value="ECO:0007669"/>
    <property type="project" value="UniProtKB-SubCell"/>
</dbReference>
<feature type="domain" description="NF-X1-type" evidence="10">
    <location>
        <begin position="115"/>
        <end position="132"/>
    </location>
</feature>
<feature type="domain" description="NF-X1-type" evidence="10">
    <location>
        <begin position="11"/>
        <end position="28"/>
    </location>
</feature>
<keyword evidence="5" id="KW-0863">Zinc-finger</keyword>
<evidence type="ECO:0000256" key="9">
    <source>
        <dbReference type="ARBA" id="ARBA00023242"/>
    </source>
</evidence>
<feature type="domain" description="NF-X1-type" evidence="10">
    <location>
        <begin position="499"/>
        <end position="516"/>
    </location>
</feature>
<keyword evidence="3" id="KW-0479">Metal-binding</keyword>
<protein>
    <recommendedName>
        <fullName evidence="10">NF-X1-type domain-containing protein</fullName>
    </recommendedName>
</protein>
<dbReference type="InterPro" id="IPR000967">
    <property type="entry name" value="Znf_NFX1"/>
</dbReference>
<dbReference type="SMART" id="SM00438">
    <property type="entry name" value="ZnF_NFX"/>
    <property type="match status" value="9"/>
</dbReference>
<dbReference type="PANTHER" id="PTHR12360:SF12">
    <property type="entry name" value="TRANSCRIPTIONAL REPRESSOR NF-X1"/>
    <property type="match status" value="1"/>
</dbReference>
<proteinExistence type="inferred from homology"/>
<evidence type="ECO:0000256" key="7">
    <source>
        <dbReference type="ARBA" id="ARBA00023015"/>
    </source>
</evidence>
<organism evidence="11">
    <name type="scientific">Clastoptera arizonana</name>
    <name type="common">Arizona spittle bug</name>
    <dbReference type="NCBI Taxonomy" id="38151"/>
    <lineage>
        <taxon>Eukaryota</taxon>
        <taxon>Metazoa</taxon>
        <taxon>Ecdysozoa</taxon>
        <taxon>Arthropoda</taxon>
        <taxon>Hexapoda</taxon>
        <taxon>Insecta</taxon>
        <taxon>Pterygota</taxon>
        <taxon>Neoptera</taxon>
        <taxon>Paraneoptera</taxon>
        <taxon>Hemiptera</taxon>
        <taxon>Auchenorrhyncha</taxon>
        <taxon>Cercopoidea</taxon>
        <taxon>Clastopteridae</taxon>
        <taxon>Clastoptera</taxon>
    </lineage>
</organism>
<reference evidence="11" key="1">
    <citation type="submission" date="2015-12" db="EMBL/GenBank/DDBJ databases">
        <title>De novo transcriptome assembly of four potential Pierce s Disease insect vectors from Arizona vineyards.</title>
        <authorList>
            <person name="Tassone E.E."/>
        </authorList>
    </citation>
    <scope>NUCLEOTIDE SEQUENCE</scope>
</reference>
<dbReference type="InterPro" id="IPR034078">
    <property type="entry name" value="NFX1_fam"/>
</dbReference>
<comment type="subcellular location">
    <subcellularLocation>
        <location evidence="1">Nucleus</location>
    </subcellularLocation>
</comment>
<sequence>CKKICEKILPCGHQCQDLCCFPCGECEFIVRKELPCGHFDNVQCKIDAKSLICQEICNKTLSCDHKCQKNCFEECNECKVIVSKIFPCGHSNDVECMVDISTLICKKICEKILPCGHQCQDICYLPCGECNFIIRKELLCGHFDNVQCKIDVNSFACHEICDKKLSCGHRCQKFCAEECNECNFIVSKIFPCGHLNRAHCKSDINILKCMKQCIYIYPCGHKVEKICSEEFLPSCSLKLLKKFPCGHFNKINCKDVNNLENYKCMKLCQKMLPCGHSSCKKKCYEECGGCRKQIDKTLPKCKHIQRKVICCKDPDPQNCTMPCINTLSCGHLCKKKCNEDCRKEKKCLEVINKEIKSPCGHLVANYKCYMTELPDMLRTICNLQCNAKLACGHICQSSCSDCVLISSKVFHAPCKEKCGRALICGHKCEALCREICPPCIQECFYACEHKKCTKECGQLCDPCLEECTRQCVHQKCSMKCNEICNIEVCTEKCTQNLDCGHQCDKLCEEVCLPCRTCNFNVDGGFIRLEDCGCTVNVKDFKWFKPIGLLYCPNCRTPIIKTKYFKKQILKLFKYFKFIKKLVIIQHIEITKKDYFISYLTKISYLQSRPLEGFLKLVVQRLTRRKVNWMNDTMNFSISVIGELLYFANLSDISWMDRLIQILKNKIDYINHYDIEQLATLFPRFKENLTRSLENTLSLDGVWSVCIKCDNPVSSWEGKPFSCQECLKIARDQRRCNTTKQVRGRARFNRM</sequence>
<dbReference type="GO" id="GO:0008270">
    <property type="term" value="F:zinc ion binding"/>
    <property type="evidence" value="ECO:0007669"/>
    <property type="project" value="UniProtKB-KW"/>
</dbReference>
<feature type="domain" description="NF-X1-type" evidence="10">
    <location>
        <begin position="219"/>
        <end position="237"/>
    </location>
</feature>
<feature type="domain" description="NF-X1-type" evidence="10">
    <location>
        <begin position="167"/>
        <end position="184"/>
    </location>
</feature>
<feature type="domain" description="NF-X1-type" evidence="10">
    <location>
        <begin position="329"/>
        <end position="349"/>
    </location>
</feature>
<evidence type="ECO:0000256" key="6">
    <source>
        <dbReference type="ARBA" id="ARBA00022833"/>
    </source>
</evidence>
<keyword evidence="4" id="KW-0677">Repeat</keyword>
<evidence type="ECO:0000259" key="10">
    <source>
        <dbReference type="SMART" id="SM00438"/>
    </source>
</evidence>
<gene>
    <name evidence="11" type="ORF">g.7218</name>
</gene>
<feature type="non-terminal residue" evidence="11">
    <location>
        <position position="1"/>
    </location>
</feature>